<accession>A0A7L9FFM4</accession>
<keyword evidence="3" id="KW-0067">ATP-binding</keyword>
<evidence type="ECO:0000313" key="7">
    <source>
        <dbReference type="Proteomes" id="UP000594121"/>
    </source>
</evidence>
<dbReference type="AlphaFoldDB" id="A0A7L9FFM4"/>
<dbReference type="InterPro" id="IPR029349">
    <property type="entry name" value="DUF4443"/>
</dbReference>
<protein>
    <recommendedName>
        <fullName evidence="5">DUF4443 domain-containing protein</fullName>
    </recommendedName>
</protein>
<keyword evidence="2" id="KW-0547">Nucleotide-binding</keyword>
<dbReference type="KEGG" id="thel:IG193_07480"/>
<dbReference type="SUPFAM" id="SSF46785">
    <property type="entry name" value="Winged helix' DNA-binding domain"/>
    <property type="match status" value="1"/>
</dbReference>
<dbReference type="Gene3D" id="1.10.10.10">
    <property type="entry name" value="Winged helix-like DNA-binding domain superfamily/Winged helix DNA-binding domain"/>
    <property type="match status" value="1"/>
</dbReference>
<evidence type="ECO:0000256" key="2">
    <source>
        <dbReference type="ARBA" id="ARBA00022741"/>
    </source>
</evidence>
<keyword evidence="1" id="KW-0436">Ligase</keyword>
<dbReference type="EMBL" id="CP062310">
    <property type="protein sequence ID" value="QOJ78590.1"/>
    <property type="molecule type" value="Genomic_DNA"/>
</dbReference>
<dbReference type="Gene3D" id="3.30.1360.30">
    <property type="entry name" value="GAD-like domain"/>
    <property type="match status" value="1"/>
</dbReference>
<dbReference type="Pfam" id="PF14544">
    <property type="entry name" value="DUF4443"/>
    <property type="match status" value="1"/>
</dbReference>
<dbReference type="GeneID" id="59149726"/>
<evidence type="ECO:0000256" key="3">
    <source>
        <dbReference type="ARBA" id="ARBA00022840"/>
    </source>
</evidence>
<organism evidence="6 7">
    <name type="scientific">Infirmifilum lucidum</name>
    <dbReference type="NCBI Taxonomy" id="2776706"/>
    <lineage>
        <taxon>Archaea</taxon>
        <taxon>Thermoproteota</taxon>
        <taxon>Thermoprotei</taxon>
        <taxon>Thermofilales</taxon>
        <taxon>Thermofilaceae</taxon>
        <taxon>Infirmifilum</taxon>
    </lineage>
</organism>
<dbReference type="Proteomes" id="UP000594121">
    <property type="component" value="Chromosome"/>
</dbReference>
<evidence type="ECO:0000259" key="5">
    <source>
        <dbReference type="Pfam" id="PF14544"/>
    </source>
</evidence>
<dbReference type="InterPro" id="IPR036388">
    <property type="entry name" value="WH-like_DNA-bd_sf"/>
</dbReference>
<evidence type="ECO:0000313" key="6">
    <source>
        <dbReference type="EMBL" id="QOJ78590.1"/>
    </source>
</evidence>
<proteinExistence type="predicted"/>
<evidence type="ECO:0000256" key="4">
    <source>
        <dbReference type="ARBA" id="ARBA00022917"/>
    </source>
</evidence>
<reference evidence="6 7" key="1">
    <citation type="submission" date="2020-10" db="EMBL/GenBank/DDBJ databases">
        <title>Thermofilum lucidum 3507LT sp. nov. a novel member of Thermofilaceae family isolated from Chile hot spring, and proposal of description order Thermofilales.</title>
        <authorList>
            <person name="Zayulina K.S."/>
            <person name="Elcheninov A.G."/>
            <person name="Toshchakov S.V."/>
            <person name="Kublanov I.V."/>
        </authorList>
    </citation>
    <scope>NUCLEOTIDE SEQUENCE [LARGE SCALE GENOMIC DNA]</scope>
    <source>
        <strain evidence="6 7">3507LT</strain>
    </source>
</reference>
<dbReference type="SUPFAM" id="SSF55261">
    <property type="entry name" value="GAD domain-like"/>
    <property type="match status" value="1"/>
</dbReference>
<name>A0A7L9FFM4_9CREN</name>
<dbReference type="InterPro" id="IPR036390">
    <property type="entry name" value="WH_DNA-bd_sf"/>
</dbReference>
<evidence type="ECO:0000256" key="1">
    <source>
        <dbReference type="ARBA" id="ARBA00022598"/>
    </source>
</evidence>
<keyword evidence="7" id="KW-1185">Reference proteome</keyword>
<dbReference type="GO" id="GO:0006412">
    <property type="term" value="P:translation"/>
    <property type="evidence" value="ECO:0007669"/>
    <property type="project" value="UniProtKB-KW"/>
</dbReference>
<dbReference type="RefSeq" id="WP_192818562.1">
    <property type="nucleotide sequence ID" value="NZ_CP062310.1"/>
</dbReference>
<keyword evidence="4" id="KW-0648">Protein biosynthesis</keyword>
<dbReference type="InParanoid" id="A0A7L9FFM4"/>
<dbReference type="GO" id="GO:0004812">
    <property type="term" value="F:aminoacyl-tRNA ligase activity"/>
    <property type="evidence" value="ECO:0007669"/>
    <property type="project" value="InterPro"/>
</dbReference>
<gene>
    <name evidence="6" type="ORF">IG193_07480</name>
</gene>
<dbReference type="InterPro" id="IPR004115">
    <property type="entry name" value="GAD-like_sf"/>
</dbReference>
<dbReference type="GO" id="GO:0005524">
    <property type="term" value="F:ATP binding"/>
    <property type="evidence" value="ECO:0007669"/>
    <property type="project" value="UniProtKB-KW"/>
</dbReference>
<dbReference type="GO" id="GO:0005737">
    <property type="term" value="C:cytoplasm"/>
    <property type="evidence" value="ECO:0007669"/>
    <property type="project" value="InterPro"/>
</dbReference>
<sequence>MSTGNSREYLLVLFFLYFTPSFVGRFRISSELRIGEGRVRRILSELLKTGLIVRKRAGVKISARGRREVEHALLRKGINELFLSDATELNAAVVVVGIARSVQASKINVLGLRDDAVRGGALGAIISVYRGGSLKLPPADVDLCEYASNLCREITRRKSLEENALIIATFGDKLVDALSGFISLLEGRYYGELSQDSITWGTSRTDST</sequence>
<feature type="domain" description="DUF4443" evidence="5">
    <location>
        <begin position="88"/>
        <end position="182"/>
    </location>
</feature>